<organism evidence="2 3">
    <name type="scientific">Parablautia muri</name>
    <dbReference type="NCBI Taxonomy" id="2320879"/>
    <lineage>
        <taxon>Bacteria</taxon>
        <taxon>Bacillati</taxon>
        <taxon>Bacillota</taxon>
        <taxon>Clostridia</taxon>
        <taxon>Lachnospirales</taxon>
        <taxon>Lachnospiraceae</taxon>
        <taxon>Parablautia</taxon>
    </lineage>
</organism>
<evidence type="ECO:0000256" key="1">
    <source>
        <dbReference type="SAM" id="Phobius"/>
    </source>
</evidence>
<comment type="caution">
    <text evidence="2">The sequence shown here is derived from an EMBL/GenBank/DDBJ whole genome shotgun (WGS) entry which is preliminary data.</text>
</comment>
<sequence length="86" mass="9610">MKKSIKAIGIIAAMGIMIACAYLLGTTQAETITEIQTVTETREVVPDGYIPFNDDIVDMNTIVDFTATEYGLQLYFEDGSGYFWER</sequence>
<dbReference type="PROSITE" id="PS51257">
    <property type="entry name" value="PROKAR_LIPOPROTEIN"/>
    <property type="match status" value="1"/>
</dbReference>
<dbReference type="OrthoDB" id="2067737at2"/>
<proteinExistence type="predicted"/>
<keyword evidence="1" id="KW-0472">Membrane</keyword>
<keyword evidence="3" id="KW-1185">Reference proteome</keyword>
<dbReference type="Proteomes" id="UP001154420">
    <property type="component" value="Unassembled WGS sequence"/>
</dbReference>
<keyword evidence="1" id="KW-1133">Transmembrane helix</keyword>
<evidence type="ECO:0000313" key="2">
    <source>
        <dbReference type="EMBL" id="NBJ92244.1"/>
    </source>
</evidence>
<gene>
    <name evidence="2" type="ORF">D5281_06455</name>
</gene>
<dbReference type="AlphaFoldDB" id="A0A9X5GRE4"/>
<accession>A0A9X5GRE4</accession>
<name>A0A9X5GRE4_9FIRM</name>
<protein>
    <submittedName>
        <fullName evidence="2">Uncharacterized protein</fullName>
    </submittedName>
</protein>
<feature type="transmembrane region" description="Helical" evidence="1">
    <location>
        <begin position="7"/>
        <end position="25"/>
    </location>
</feature>
<evidence type="ECO:0000313" key="3">
    <source>
        <dbReference type="Proteomes" id="UP001154420"/>
    </source>
</evidence>
<dbReference type="RefSeq" id="WP_160559330.1">
    <property type="nucleotide sequence ID" value="NZ_QZDT01000006.1"/>
</dbReference>
<keyword evidence="1" id="KW-0812">Transmembrane</keyword>
<reference evidence="2" key="1">
    <citation type="submission" date="2018-09" db="EMBL/GenBank/DDBJ databases">
        <title>Murine metabolic-syndrome-specific gut microbial biobank.</title>
        <authorList>
            <person name="Liu C."/>
        </authorList>
    </citation>
    <scope>NUCLEOTIDE SEQUENCE</scope>
    <source>
        <strain evidence="2">D42-62</strain>
    </source>
</reference>
<dbReference type="EMBL" id="QZDT01000006">
    <property type="protein sequence ID" value="NBJ92244.1"/>
    <property type="molecule type" value="Genomic_DNA"/>
</dbReference>